<keyword evidence="2 8" id="KW-0732">Signal</keyword>
<dbReference type="InterPro" id="IPR016828">
    <property type="entry name" value="Alpha-L-arabinofuranosidase"/>
</dbReference>
<comment type="similarity">
    <text evidence="1 6">Belongs to the glycosyl hydrolase 43 family.</text>
</comment>
<dbReference type="OrthoDB" id="177947at2"/>
<evidence type="ECO:0000256" key="1">
    <source>
        <dbReference type="ARBA" id="ARBA00009865"/>
    </source>
</evidence>
<keyword evidence="4 6" id="KW-0326">Glycosidase</keyword>
<sequence length="362" mass="41089">MPSVKTIPHCFLFFFLLTGFCAAAQNYFTNPLLPSGADPWIIQKDGYYYFTHTTGRNIVLYKTTNIANLKTAEKKLIWQPPDGTMYSKQLWAPELHFINNKWYFYFAADDGKNDNHRLYALENSSHDPMKGRWVFKGKIAAATDKWAIDGSVFSFKKQWYVIWSGWEGDANGEQDIYIAKLKNPWTVDGDRVRISSPVFDWERYGDLHDAENPPHVSVNEGPEALLHKDKLFIVYSASGCWTDNYSLGLLTLTGNDNLLDSSSWKKSERPVFATSIENKVYAPGHNSFFKSADGTEDWIIYHANSEAGQGCGGHRSVRAQKFSWSDEGLPLFGTPVKEGERLAAPSDKRKQKRQVETAVLAE</sequence>
<dbReference type="SUPFAM" id="SSF75005">
    <property type="entry name" value="Arabinanase/levansucrase/invertase"/>
    <property type="match status" value="1"/>
</dbReference>
<keyword evidence="10" id="KW-1185">Reference proteome</keyword>
<evidence type="ECO:0000313" key="9">
    <source>
        <dbReference type="EMBL" id="QEC56100.1"/>
    </source>
</evidence>
<evidence type="ECO:0000256" key="3">
    <source>
        <dbReference type="ARBA" id="ARBA00022801"/>
    </source>
</evidence>
<evidence type="ECO:0000256" key="6">
    <source>
        <dbReference type="RuleBase" id="RU361187"/>
    </source>
</evidence>
<dbReference type="Proteomes" id="UP000321204">
    <property type="component" value="Chromosome"/>
</dbReference>
<protein>
    <submittedName>
        <fullName evidence="9">Family 43 glycosylhydrolase</fullName>
    </submittedName>
</protein>
<dbReference type="Gene3D" id="2.115.10.20">
    <property type="entry name" value="Glycosyl hydrolase domain, family 43"/>
    <property type="match status" value="1"/>
</dbReference>
<dbReference type="GO" id="GO:0004553">
    <property type="term" value="F:hydrolase activity, hydrolyzing O-glycosyl compounds"/>
    <property type="evidence" value="ECO:0007669"/>
    <property type="project" value="InterPro"/>
</dbReference>
<dbReference type="InterPro" id="IPR023296">
    <property type="entry name" value="Glyco_hydro_beta-prop_sf"/>
</dbReference>
<feature type="region of interest" description="Disordered" evidence="7">
    <location>
        <begin position="335"/>
        <end position="362"/>
    </location>
</feature>
<dbReference type="EMBL" id="CP042433">
    <property type="protein sequence ID" value="QEC56100.1"/>
    <property type="molecule type" value="Genomic_DNA"/>
</dbReference>
<dbReference type="PANTHER" id="PTHR43817">
    <property type="entry name" value="GLYCOSYL HYDROLASE"/>
    <property type="match status" value="1"/>
</dbReference>
<feature type="chain" id="PRO_5022847365" evidence="8">
    <location>
        <begin position="24"/>
        <end position="362"/>
    </location>
</feature>
<gene>
    <name evidence="9" type="ORF">FSB75_09410</name>
</gene>
<dbReference type="GO" id="GO:0005975">
    <property type="term" value="P:carbohydrate metabolic process"/>
    <property type="evidence" value="ECO:0007669"/>
    <property type="project" value="InterPro"/>
</dbReference>
<evidence type="ECO:0000256" key="8">
    <source>
        <dbReference type="SAM" id="SignalP"/>
    </source>
</evidence>
<dbReference type="PIRSF" id="PIRSF025414">
    <property type="entry name" value="Alpha-L-arabinofuranosidase"/>
    <property type="match status" value="1"/>
</dbReference>
<evidence type="ECO:0000256" key="4">
    <source>
        <dbReference type="ARBA" id="ARBA00023295"/>
    </source>
</evidence>
<keyword evidence="3 6" id="KW-0378">Hydrolase</keyword>
<dbReference type="KEGG" id="fgg:FSB75_09410"/>
<dbReference type="CDD" id="cd18820">
    <property type="entry name" value="GH43_LbAraf43-like"/>
    <property type="match status" value="1"/>
</dbReference>
<proteinExistence type="inferred from homology"/>
<accession>A0A5B8UJ25</accession>
<feature type="signal peptide" evidence="8">
    <location>
        <begin position="1"/>
        <end position="23"/>
    </location>
</feature>
<dbReference type="AlphaFoldDB" id="A0A5B8UJ25"/>
<dbReference type="Pfam" id="PF04616">
    <property type="entry name" value="Glyco_hydro_43"/>
    <property type="match status" value="1"/>
</dbReference>
<feature type="site" description="Important for catalytic activity, responsible for pKa modulation of the active site Glu and correct orientation of both the proton donor and substrate" evidence="5">
    <location>
        <position position="149"/>
    </location>
</feature>
<evidence type="ECO:0000313" key="10">
    <source>
        <dbReference type="Proteomes" id="UP000321204"/>
    </source>
</evidence>
<dbReference type="RefSeq" id="WP_146786127.1">
    <property type="nucleotide sequence ID" value="NZ_BAABIO010000001.1"/>
</dbReference>
<name>A0A5B8UJ25_9BACT</name>
<evidence type="ECO:0000256" key="5">
    <source>
        <dbReference type="PIRSR" id="PIRSR606710-2"/>
    </source>
</evidence>
<evidence type="ECO:0000256" key="7">
    <source>
        <dbReference type="SAM" id="MobiDB-lite"/>
    </source>
</evidence>
<reference evidence="9 10" key="1">
    <citation type="journal article" date="2015" name="Int. J. Syst. Evol. Microbiol.">
        <title>Flavisolibacter ginsenosidimutans sp. nov., with ginsenoside-converting activity isolated from soil used for cultivating ginseng.</title>
        <authorList>
            <person name="Zhao Y."/>
            <person name="Liu Q."/>
            <person name="Kang M.S."/>
            <person name="Jin F."/>
            <person name="Yu H."/>
            <person name="Im W.T."/>
        </authorList>
    </citation>
    <scope>NUCLEOTIDE SEQUENCE [LARGE SCALE GENOMIC DNA]</scope>
    <source>
        <strain evidence="9 10">Gsoil 636</strain>
    </source>
</reference>
<dbReference type="PANTHER" id="PTHR43817:SF1">
    <property type="entry name" value="HYDROLASE, FAMILY 43, PUTATIVE (AFU_ORTHOLOGUE AFUA_3G01660)-RELATED"/>
    <property type="match status" value="1"/>
</dbReference>
<evidence type="ECO:0000256" key="2">
    <source>
        <dbReference type="ARBA" id="ARBA00022729"/>
    </source>
</evidence>
<dbReference type="InterPro" id="IPR006710">
    <property type="entry name" value="Glyco_hydro_43"/>
</dbReference>
<organism evidence="9 10">
    <name type="scientific">Flavisolibacter ginsenosidimutans</name>
    <dbReference type="NCBI Taxonomy" id="661481"/>
    <lineage>
        <taxon>Bacteria</taxon>
        <taxon>Pseudomonadati</taxon>
        <taxon>Bacteroidota</taxon>
        <taxon>Chitinophagia</taxon>
        <taxon>Chitinophagales</taxon>
        <taxon>Chitinophagaceae</taxon>
        <taxon>Flavisolibacter</taxon>
    </lineage>
</organism>